<dbReference type="AlphaFoldDB" id="A0A914VQ91"/>
<dbReference type="Proteomes" id="UP000887566">
    <property type="component" value="Unplaced"/>
</dbReference>
<evidence type="ECO:0000313" key="2">
    <source>
        <dbReference type="WBParaSite" id="PSAMB.scaffold22588size490.g38651.t1"/>
    </source>
</evidence>
<proteinExistence type="predicted"/>
<accession>A0A914VQ91</accession>
<name>A0A914VQ91_9BILA</name>
<evidence type="ECO:0000313" key="1">
    <source>
        <dbReference type="Proteomes" id="UP000887566"/>
    </source>
</evidence>
<keyword evidence="1" id="KW-1185">Reference proteome</keyword>
<sequence length="45" mass="5035">MDLDDSCNPSESEKDTLLTSIKKATIKELPSPLARRQDSEQSIQD</sequence>
<protein>
    <submittedName>
        <fullName evidence="2">Uncharacterized protein</fullName>
    </submittedName>
</protein>
<reference evidence="2" key="1">
    <citation type="submission" date="2022-11" db="UniProtKB">
        <authorList>
            <consortium name="WormBaseParasite"/>
        </authorList>
    </citation>
    <scope>IDENTIFICATION</scope>
</reference>
<organism evidence="1 2">
    <name type="scientific">Plectus sambesii</name>
    <dbReference type="NCBI Taxonomy" id="2011161"/>
    <lineage>
        <taxon>Eukaryota</taxon>
        <taxon>Metazoa</taxon>
        <taxon>Ecdysozoa</taxon>
        <taxon>Nematoda</taxon>
        <taxon>Chromadorea</taxon>
        <taxon>Plectida</taxon>
        <taxon>Plectina</taxon>
        <taxon>Plectoidea</taxon>
        <taxon>Plectidae</taxon>
        <taxon>Plectus</taxon>
    </lineage>
</organism>
<dbReference type="WBParaSite" id="PSAMB.scaffold22588size490.g38651.t1">
    <property type="protein sequence ID" value="PSAMB.scaffold22588size490.g38651.t1"/>
    <property type="gene ID" value="PSAMB.scaffold22588size490.g38651"/>
</dbReference>